<dbReference type="Gene3D" id="1.20.5.340">
    <property type="match status" value="1"/>
</dbReference>
<dbReference type="PROSITE" id="PS50878">
    <property type="entry name" value="RT_POL"/>
    <property type="match status" value="1"/>
</dbReference>
<dbReference type="GO" id="GO:0003824">
    <property type="term" value="F:catalytic activity"/>
    <property type="evidence" value="ECO:0007669"/>
    <property type="project" value="InterPro"/>
</dbReference>
<sequence>GLYRSVMSLREIWAKTPENKRVLRQKPRKTQTEAEEQGLNNMAESDIESLVMKISDGLYAKLSASMDTKLDQIVKSVSAVCENVKVLERRMENVEQRISDTEDSATQLLARLEGAETRLNEALARLEDQENRSRRNNIKIINLPERTEGDNPKEFFETWIPKVLNMKVKKDRNKVDRLNSIKFCSFNVKGIHHPIERKKILSSLKKEKVQVAFLQETHLVDKEHMKLKRDWVGQAHYASFSSNSRGVAVLIHKSVPFVLETCKKDPEGRYILLHGTIQDVHLTMMNIYAPSPPLSSFWTKIASELAEYKCGLTLLGEDFNCVLDNNLDRSPIPTDGRCNLGATLAKMLEEFNLVDARMSINPSSKDFTFYSNPHNSYSRIDLFFLPPESLGQVNTCEIGSIYLSDHAPVYLDLNIKETTPTTTRWRFPSYIIIDKHYKKRMEEELKLYFDENDNSETNPEFLWEAAKAYIRGSTISYIANKKKKLLLEQNQLEKDLKAVEMAHKSNPTKNNLIKAQAVRAALNSVLNEKASRLLFSQKQRLYEYGNKPSKYLARILNQKDTQNTIGAIRDSKGTKHYDRHSISSVFVSFYKSLYKSENVSTKEDMDRYFSQIKLPTLSEEQQEILGRPIEEKEILKAISLMHSGKSPGPDGFPVEWFKAFKDRIVPYLLRTYNYSFNTAHRLPETMTQANICLILKKGKDSEDPASYRPISLINVDVKILAKILSLRLESVITLLIKPDQTGFIKGRNSFHNIRRLLNIIQQAQDKKVKGLLVSLDSLKAFDRVEWSYLFQTMDMFKLGANFVDWVKLLYSSPKAAVITNSHCSNYFSLERGTRQGCPLSPLLFALAIELFAELIRTSLSIKGFLIDGTEHKISLYADDVLLYLVETDSNVPHLLNLLKQFGHISGFKVNLSKSEAMPIGTMTGSAPPTGFPFQWSPKIITYLGIQVSPSLNKLLKLNLKPTIKRIREDLERWKSLPVSWLGRISVLKMNILPRLMYPLQMLPNSIPNSWFSDLDKIFTHYLWQGKKVRMKLSKLQRSKDQAGLAVPNIRFYYWAAQMRYIHEWVNPTVSNTWIDMESGNCGIVTLKYCPFICYNKVKLEVQNNFIVSNTLNTWNKMLLFFKLKKHFSVLAPTFRNPDFIPSCQDIGFKLWHEKGLEQLAKLYGGNALESFEALKNKYSLPQSHFFRYLQIRHYIPKPKHPPKLTFLERILTQPQPTRFISHIYRNLSSNTTHSTDYLKRQWQTDLGEEKSDNEWTHLIENTLRLLTSNSHRETQFKILHRLHFTPLLRSKLGLDSPYCCKCNSEIGTYAHMLWKCSGIQKYWIEIKKEVKILLGYGVELSTFQCVLGTKVNGTRHKHNAKLVEILLFVARKTILKFWISKDIPIMEDWYTEILKILPLERLTHTLHDNIEEFKKVWQPVLDKTNLSLD</sequence>
<dbReference type="Ensembl" id="ENSORLT00020015168.1">
    <property type="protein sequence ID" value="ENSORLP00020000163.1"/>
    <property type="gene ID" value="ENSORLG00020022514.1"/>
</dbReference>
<dbReference type="InterPro" id="IPR036691">
    <property type="entry name" value="Endo/exonu/phosph_ase_sf"/>
</dbReference>
<dbReference type="PANTHER" id="PTHR31635:SF196">
    <property type="entry name" value="REVERSE TRANSCRIPTASE DOMAIN-CONTAINING PROTEIN-RELATED"/>
    <property type="match status" value="1"/>
</dbReference>
<feature type="domain" description="Reverse transcriptase" evidence="2">
    <location>
        <begin position="675"/>
        <end position="947"/>
    </location>
</feature>
<reference evidence="3 4" key="2">
    <citation type="submission" date="2017-04" db="EMBL/GenBank/DDBJ databases">
        <title>CpG methylation of centromeres and impact of large insertions on vertebrate speciation.</title>
        <authorList>
            <person name="Ichikawa K."/>
            <person name="Yoshimura J."/>
            <person name="Morishita S."/>
        </authorList>
    </citation>
    <scope>NUCLEOTIDE SEQUENCE</scope>
    <source>
        <strain evidence="3 4">HNI</strain>
    </source>
</reference>
<evidence type="ECO:0000313" key="4">
    <source>
        <dbReference type="Proteomes" id="UP000265180"/>
    </source>
</evidence>
<evidence type="ECO:0000256" key="1">
    <source>
        <dbReference type="SAM" id="Coils"/>
    </source>
</evidence>
<reference evidence="3" key="4">
    <citation type="submission" date="2025-09" db="UniProtKB">
        <authorList>
            <consortium name="Ensembl"/>
        </authorList>
    </citation>
    <scope>IDENTIFICATION</scope>
    <source>
        <strain evidence="3">HNI</strain>
    </source>
</reference>
<dbReference type="Pfam" id="PF00078">
    <property type="entry name" value="RVT_1"/>
    <property type="match status" value="1"/>
</dbReference>
<dbReference type="InterPro" id="IPR005135">
    <property type="entry name" value="Endo/exonuclease/phosphatase"/>
</dbReference>
<evidence type="ECO:0000259" key="2">
    <source>
        <dbReference type="PROSITE" id="PS50878"/>
    </source>
</evidence>
<evidence type="ECO:0000313" key="3">
    <source>
        <dbReference type="Ensembl" id="ENSORLP00020000163.1"/>
    </source>
</evidence>
<dbReference type="CDD" id="cd01650">
    <property type="entry name" value="RT_nLTR_like"/>
    <property type="match status" value="1"/>
</dbReference>
<dbReference type="Gene3D" id="3.60.10.10">
    <property type="entry name" value="Endonuclease/exonuclease/phosphatase"/>
    <property type="match status" value="1"/>
</dbReference>
<name>A0A3P9JW71_ORYLA</name>
<proteinExistence type="predicted"/>
<dbReference type="InterPro" id="IPR000477">
    <property type="entry name" value="RT_dom"/>
</dbReference>
<dbReference type="SUPFAM" id="SSF56219">
    <property type="entry name" value="DNase I-like"/>
    <property type="match status" value="1"/>
</dbReference>
<protein>
    <recommendedName>
        <fullName evidence="2">Reverse transcriptase domain-containing protein</fullName>
    </recommendedName>
</protein>
<dbReference type="PANTHER" id="PTHR31635">
    <property type="entry name" value="REVERSE TRANSCRIPTASE DOMAIN-CONTAINING PROTEIN-RELATED"/>
    <property type="match status" value="1"/>
</dbReference>
<dbReference type="CDD" id="cd09076">
    <property type="entry name" value="L1-EN"/>
    <property type="match status" value="1"/>
</dbReference>
<feature type="coiled-coil region" evidence="1">
    <location>
        <begin position="77"/>
        <end position="139"/>
    </location>
</feature>
<dbReference type="InterPro" id="IPR043502">
    <property type="entry name" value="DNA/RNA_pol_sf"/>
</dbReference>
<dbReference type="Pfam" id="PF03372">
    <property type="entry name" value="Exo_endo_phos"/>
    <property type="match status" value="1"/>
</dbReference>
<reference key="1">
    <citation type="journal article" date="2007" name="Nature">
        <title>The medaka draft genome and insights into vertebrate genome evolution.</title>
        <authorList>
            <person name="Kasahara M."/>
            <person name="Naruse K."/>
            <person name="Sasaki S."/>
            <person name="Nakatani Y."/>
            <person name="Qu W."/>
            <person name="Ahsan B."/>
            <person name="Yamada T."/>
            <person name="Nagayasu Y."/>
            <person name="Doi K."/>
            <person name="Kasai Y."/>
            <person name="Jindo T."/>
            <person name="Kobayashi D."/>
            <person name="Shimada A."/>
            <person name="Toyoda A."/>
            <person name="Kuroki Y."/>
            <person name="Fujiyama A."/>
            <person name="Sasaki T."/>
            <person name="Shimizu A."/>
            <person name="Asakawa S."/>
            <person name="Shimizu N."/>
            <person name="Hashimoto S."/>
            <person name="Yang J."/>
            <person name="Lee Y."/>
            <person name="Matsushima K."/>
            <person name="Sugano S."/>
            <person name="Sakaizumi M."/>
            <person name="Narita T."/>
            <person name="Ohishi K."/>
            <person name="Haga S."/>
            <person name="Ohta F."/>
            <person name="Nomoto H."/>
            <person name="Nogata K."/>
            <person name="Morishita T."/>
            <person name="Endo T."/>
            <person name="Shin-I T."/>
            <person name="Takeda H."/>
            <person name="Morishita S."/>
            <person name="Kohara Y."/>
        </authorList>
    </citation>
    <scope>NUCLEOTIDE SEQUENCE [LARGE SCALE GENOMIC DNA]</scope>
    <source>
        <strain>Hd-rR</strain>
    </source>
</reference>
<organism evidence="3 4">
    <name type="scientific">Oryzias latipes</name>
    <name type="common">Japanese rice fish</name>
    <name type="synonym">Japanese killifish</name>
    <dbReference type="NCBI Taxonomy" id="8090"/>
    <lineage>
        <taxon>Eukaryota</taxon>
        <taxon>Metazoa</taxon>
        <taxon>Chordata</taxon>
        <taxon>Craniata</taxon>
        <taxon>Vertebrata</taxon>
        <taxon>Euteleostomi</taxon>
        <taxon>Actinopterygii</taxon>
        <taxon>Neopterygii</taxon>
        <taxon>Teleostei</taxon>
        <taxon>Neoteleostei</taxon>
        <taxon>Acanthomorphata</taxon>
        <taxon>Ovalentaria</taxon>
        <taxon>Atherinomorphae</taxon>
        <taxon>Beloniformes</taxon>
        <taxon>Adrianichthyidae</taxon>
        <taxon>Oryziinae</taxon>
        <taxon>Oryzias</taxon>
    </lineage>
</organism>
<accession>A0A3P9JW71</accession>
<reference evidence="3" key="3">
    <citation type="submission" date="2025-08" db="UniProtKB">
        <authorList>
            <consortium name="Ensembl"/>
        </authorList>
    </citation>
    <scope>IDENTIFICATION</scope>
    <source>
        <strain evidence="3">HNI</strain>
    </source>
</reference>
<dbReference type="SUPFAM" id="SSF56672">
    <property type="entry name" value="DNA/RNA polymerases"/>
    <property type="match status" value="1"/>
</dbReference>
<keyword evidence="1" id="KW-0175">Coiled coil</keyword>
<dbReference type="Proteomes" id="UP000265180">
    <property type="component" value="Chromosome 21"/>
</dbReference>